<name>A0A8X6HV61_TRICU</name>
<dbReference type="Proteomes" id="UP000887116">
    <property type="component" value="Unassembled WGS sequence"/>
</dbReference>
<proteinExistence type="predicted"/>
<comment type="caution">
    <text evidence="1">The sequence shown here is derived from an EMBL/GenBank/DDBJ whole genome shotgun (WGS) entry which is preliminary data.</text>
</comment>
<reference evidence="1" key="1">
    <citation type="submission" date="2020-07" db="EMBL/GenBank/DDBJ databases">
        <title>Multicomponent nature underlies the extraordinary mechanical properties of spider dragline silk.</title>
        <authorList>
            <person name="Kono N."/>
            <person name="Nakamura H."/>
            <person name="Mori M."/>
            <person name="Yoshida Y."/>
            <person name="Ohtoshi R."/>
            <person name="Malay A.D."/>
            <person name="Moran D.A.P."/>
            <person name="Tomita M."/>
            <person name="Numata K."/>
            <person name="Arakawa K."/>
        </authorList>
    </citation>
    <scope>NUCLEOTIDE SEQUENCE</scope>
</reference>
<dbReference type="OrthoDB" id="10545154at2759"/>
<evidence type="ECO:0000313" key="1">
    <source>
        <dbReference type="EMBL" id="GFQ65835.1"/>
    </source>
</evidence>
<keyword evidence="2" id="KW-1185">Reference proteome</keyword>
<protein>
    <submittedName>
        <fullName evidence="1">Uncharacterized protein</fullName>
    </submittedName>
</protein>
<feature type="non-terminal residue" evidence="1">
    <location>
        <position position="66"/>
    </location>
</feature>
<accession>A0A8X6HV61</accession>
<sequence>MKMTELKMNIKCVSDQYVRGRKGGMMDLRMHHLGEGLALLWDWNICGSLLWLEDDVEGILSQFLGQ</sequence>
<gene>
    <name evidence="1" type="ORF">TNCT_52961</name>
</gene>
<evidence type="ECO:0000313" key="2">
    <source>
        <dbReference type="Proteomes" id="UP000887116"/>
    </source>
</evidence>
<dbReference type="EMBL" id="BMAO01020232">
    <property type="protein sequence ID" value="GFQ65835.1"/>
    <property type="molecule type" value="Genomic_DNA"/>
</dbReference>
<dbReference type="AlphaFoldDB" id="A0A8X6HV61"/>
<organism evidence="1 2">
    <name type="scientific">Trichonephila clavata</name>
    <name type="common">Joro spider</name>
    <name type="synonym">Nephila clavata</name>
    <dbReference type="NCBI Taxonomy" id="2740835"/>
    <lineage>
        <taxon>Eukaryota</taxon>
        <taxon>Metazoa</taxon>
        <taxon>Ecdysozoa</taxon>
        <taxon>Arthropoda</taxon>
        <taxon>Chelicerata</taxon>
        <taxon>Arachnida</taxon>
        <taxon>Araneae</taxon>
        <taxon>Araneomorphae</taxon>
        <taxon>Entelegynae</taxon>
        <taxon>Araneoidea</taxon>
        <taxon>Nephilidae</taxon>
        <taxon>Trichonephila</taxon>
    </lineage>
</organism>